<dbReference type="AlphaFoldDB" id="A0A1M4SHK5"/>
<organism evidence="1 2">
    <name type="scientific">Fodinibius roseus</name>
    <dbReference type="NCBI Taxonomy" id="1194090"/>
    <lineage>
        <taxon>Bacteria</taxon>
        <taxon>Pseudomonadati</taxon>
        <taxon>Balneolota</taxon>
        <taxon>Balneolia</taxon>
        <taxon>Balneolales</taxon>
        <taxon>Balneolaceae</taxon>
        <taxon>Fodinibius</taxon>
    </lineage>
</organism>
<dbReference type="SUPFAM" id="SSF55620">
    <property type="entry name" value="Tetrahydrobiopterin biosynthesis enzymes-like"/>
    <property type="match status" value="1"/>
</dbReference>
<reference evidence="1 2" key="1">
    <citation type="submission" date="2016-11" db="EMBL/GenBank/DDBJ databases">
        <authorList>
            <person name="Jaros S."/>
            <person name="Januszkiewicz K."/>
            <person name="Wedrychowicz H."/>
        </authorList>
    </citation>
    <scope>NUCLEOTIDE SEQUENCE [LARGE SCALE GENOMIC DNA]</scope>
    <source>
        <strain evidence="1 2">DSM 21986</strain>
    </source>
</reference>
<keyword evidence="2" id="KW-1185">Reference proteome</keyword>
<gene>
    <name evidence="1" type="ORF">SAMN05443144_10140</name>
</gene>
<dbReference type="STRING" id="1194090.SAMN05443144_10140"/>
<proteinExistence type="predicted"/>
<sequence length="35" mass="4189">MPAWTLHTEFKFDAAHFLEDYDGKYGRMHVPYSAR</sequence>
<name>A0A1M4SHK5_9BACT</name>
<evidence type="ECO:0000313" key="2">
    <source>
        <dbReference type="Proteomes" id="UP000184041"/>
    </source>
</evidence>
<evidence type="ECO:0000313" key="1">
    <source>
        <dbReference type="EMBL" id="SHE31744.1"/>
    </source>
</evidence>
<accession>A0A1M4SHK5</accession>
<dbReference type="Proteomes" id="UP000184041">
    <property type="component" value="Unassembled WGS sequence"/>
</dbReference>
<dbReference type="EMBL" id="FQUS01000001">
    <property type="protein sequence ID" value="SHE31744.1"/>
    <property type="molecule type" value="Genomic_DNA"/>
</dbReference>
<protein>
    <submittedName>
        <fullName evidence="1">Uncharacterized protein</fullName>
    </submittedName>
</protein>